<proteinExistence type="predicted"/>
<protein>
    <submittedName>
        <fullName evidence="1">Uncharacterized protein</fullName>
    </submittedName>
</protein>
<comment type="caution">
    <text evidence="1">The sequence shown here is derived from an EMBL/GenBank/DDBJ whole genome shotgun (WGS) entry which is preliminary data.</text>
</comment>
<reference evidence="1" key="1">
    <citation type="submission" date="2020-07" db="EMBL/GenBank/DDBJ databases">
        <title>Multicomponent nature underlies the extraordinary mechanical properties of spider dragline silk.</title>
        <authorList>
            <person name="Kono N."/>
            <person name="Nakamura H."/>
            <person name="Mori M."/>
            <person name="Yoshida Y."/>
            <person name="Ohtoshi R."/>
            <person name="Malay A.D."/>
            <person name="Moran D.A.P."/>
            <person name="Tomita M."/>
            <person name="Numata K."/>
            <person name="Arakawa K."/>
        </authorList>
    </citation>
    <scope>NUCLEOTIDE SEQUENCE</scope>
</reference>
<keyword evidence="2" id="KW-1185">Reference proteome</keyword>
<dbReference type="Proteomes" id="UP000887116">
    <property type="component" value="Unassembled WGS sequence"/>
</dbReference>
<gene>
    <name evidence="1" type="ORF">TNCT_666201</name>
</gene>
<name>A0A8X6GYM9_TRICU</name>
<evidence type="ECO:0000313" key="2">
    <source>
        <dbReference type="Proteomes" id="UP000887116"/>
    </source>
</evidence>
<evidence type="ECO:0000313" key="1">
    <source>
        <dbReference type="EMBL" id="GFR13981.1"/>
    </source>
</evidence>
<organism evidence="1 2">
    <name type="scientific">Trichonephila clavata</name>
    <name type="common">Joro spider</name>
    <name type="synonym">Nephila clavata</name>
    <dbReference type="NCBI Taxonomy" id="2740835"/>
    <lineage>
        <taxon>Eukaryota</taxon>
        <taxon>Metazoa</taxon>
        <taxon>Ecdysozoa</taxon>
        <taxon>Arthropoda</taxon>
        <taxon>Chelicerata</taxon>
        <taxon>Arachnida</taxon>
        <taxon>Araneae</taxon>
        <taxon>Araneomorphae</taxon>
        <taxon>Entelegynae</taxon>
        <taxon>Araneoidea</taxon>
        <taxon>Nephilidae</taxon>
        <taxon>Trichonephila</taxon>
    </lineage>
</organism>
<sequence length="212" mass="24089">MLDWSRYREFTDPLPTRDIVTDSPEETVNALNSAILIALLEQSNDIPCSDVPHGHLNSIIGAILRRIELCGISRIPTALFLPIFLHFLYLNTSKSDTCRIRYGVQPHSKNSSCQSSDTNLCVIFWNASGHYNVVFTTETKHCTSLRGSLFLLKLEQQMKYMNSMKFTATIIHSEPLKRVPSGFFLVNDDAHCEILQEMWKTPIGWRAVSVNI</sequence>
<dbReference type="AlphaFoldDB" id="A0A8X6GYM9"/>
<accession>A0A8X6GYM9</accession>
<dbReference type="EMBL" id="BMAO01036917">
    <property type="protein sequence ID" value="GFR13981.1"/>
    <property type="molecule type" value="Genomic_DNA"/>
</dbReference>